<dbReference type="SUPFAM" id="SSF46689">
    <property type="entry name" value="Homeodomain-like"/>
    <property type="match status" value="1"/>
</dbReference>
<gene>
    <name evidence="4" type="ORF">JF887_03965</name>
</gene>
<dbReference type="AlphaFoldDB" id="A0A934KMA1"/>
<evidence type="ECO:0000313" key="4">
    <source>
        <dbReference type="EMBL" id="MBJ7608575.1"/>
    </source>
</evidence>
<feature type="DNA-binding region" description="H-T-H motif" evidence="2">
    <location>
        <begin position="38"/>
        <end position="57"/>
    </location>
</feature>
<dbReference type="Pfam" id="PF00440">
    <property type="entry name" value="TetR_N"/>
    <property type="match status" value="1"/>
</dbReference>
<dbReference type="EMBL" id="JAEKNN010000019">
    <property type="protein sequence ID" value="MBJ7608575.1"/>
    <property type="molecule type" value="Genomic_DNA"/>
</dbReference>
<dbReference type="InterPro" id="IPR050109">
    <property type="entry name" value="HTH-type_TetR-like_transc_reg"/>
</dbReference>
<dbReference type="PROSITE" id="PS50977">
    <property type="entry name" value="HTH_TETR_2"/>
    <property type="match status" value="1"/>
</dbReference>
<dbReference type="PANTHER" id="PTHR30055:SF226">
    <property type="entry name" value="HTH-TYPE TRANSCRIPTIONAL REGULATOR PKSA"/>
    <property type="match status" value="1"/>
</dbReference>
<dbReference type="Proteomes" id="UP000614410">
    <property type="component" value="Unassembled WGS sequence"/>
</dbReference>
<feature type="domain" description="HTH tetR-type" evidence="3">
    <location>
        <begin position="17"/>
        <end position="75"/>
    </location>
</feature>
<keyword evidence="1 2" id="KW-0238">DNA-binding</keyword>
<dbReference type="InterPro" id="IPR001647">
    <property type="entry name" value="HTH_TetR"/>
</dbReference>
<name>A0A934KMA1_9BACT</name>
<evidence type="ECO:0000313" key="5">
    <source>
        <dbReference type="Proteomes" id="UP000614410"/>
    </source>
</evidence>
<evidence type="ECO:0000256" key="2">
    <source>
        <dbReference type="PROSITE-ProRule" id="PRU00335"/>
    </source>
</evidence>
<dbReference type="InterPro" id="IPR009057">
    <property type="entry name" value="Homeodomain-like_sf"/>
</dbReference>
<reference evidence="4 5" key="1">
    <citation type="submission" date="2020-10" db="EMBL/GenBank/DDBJ databases">
        <title>Ca. Dormibacterota MAGs.</title>
        <authorList>
            <person name="Montgomery K."/>
        </authorList>
    </citation>
    <scope>NUCLEOTIDE SEQUENCE [LARGE SCALE GENOMIC DNA]</scope>
    <source>
        <strain evidence="4">Mitchell_Peninsula_5</strain>
    </source>
</reference>
<evidence type="ECO:0000256" key="1">
    <source>
        <dbReference type="ARBA" id="ARBA00023125"/>
    </source>
</evidence>
<dbReference type="GO" id="GO:0000976">
    <property type="term" value="F:transcription cis-regulatory region binding"/>
    <property type="evidence" value="ECO:0007669"/>
    <property type="project" value="TreeGrafter"/>
</dbReference>
<protein>
    <submittedName>
        <fullName evidence="4">TetR/AcrR family transcriptional regulator</fullName>
    </submittedName>
</protein>
<sequence>MSSQVPYVKRGRTGQKERTQLALMEAARQLMSEGATPTVEDAAAKAGVSRATAYRYFPDQRALLIASYPIIETPSLLPAEPPADVAERVRLVARGLLDSIVANEMALRSQLRISLDESATSPDLSLRKGRRVKWFEDALAPVRTELGPRAFRRLTLALAAVVSLEVLIWLVDLAGLSRRGAVEQIVWTTEQIVRSATTSS</sequence>
<proteinExistence type="predicted"/>
<comment type="caution">
    <text evidence="4">The sequence shown here is derived from an EMBL/GenBank/DDBJ whole genome shotgun (WGS) entry which is preliminary data.</text>
</comment>
<dbReference type="Gene3D" id="1.10.357.10">
    <property type="entry name" value="Tetracycline Repressor, domain 2"/>
    <property type="match status" value="1"/>
</dbReference>
<evidence type="ECO:0000259" key="3">
    <source>
        <dbReference type="PROSITE" id="PS50977"/>
    </source>
</evidence>
<dbReference type="PANTHER" id="PTHR30055">
    <property type="entry name" value="HTH-TYPE TRANSCRIPTIONAL REGULATOR RUTR"/>
    <property type="match status" value="1"/>
</dbReference>
<accession>A0A934KMA1</accession>
<dbReference type="GO" id="GO:0003700">
    <property type="term" value="F:DNA-binding transcription factor activity"/>
    <property type="evidence" value="ECO:0007669"/>
    <property type="project" value="TreeGrafter"/>
</dbReference>
<organism evidence="4 5">
    <name type="scientific">Candidatus Amunia macphersoniae</name>
    <dbReference type="NCBI Taxonomy" id="3127014"/>
    <lineage>
        <taxon>Bacteria</taxon>
        <taxon>Bacillati</taxon>
        <taxon>Candidatus Dormiibacterota</taxon>
        <taxon>Candidatus Dormibacteria</taxon>
        <taxon>Candidatus Aeolococcales</taxon>
        <taxon>Candidatus Aeolococcaceae</taxon>
        <taxon>Candidatus Amunia</taxon>
    </lineage>
</organism>